<dbReference type="InterPro" id="IPR027246">
    <property type="entry name" value="Porin_Euk/Tom40"/>
</dbReference>
<keyword evidence="9" id="KW-0472">Membrane</keyword>
<keyword evidence="3" id="KW-0813">Transport</keyword>
<dbReference type="CDD" id="cd07305">
    <property type="entry name" value="Porin3_Tom40"/>
    <property type="match status" value="1"/>
</dbReference>
<evidence type="ECO:0000256" key="2">
    <source>
        <dbReference type="ARBA" id="ARBA00010510"/>
    </source>
</evidence>
<keyword evidence="10" id="KW-0675">Receptor</keyword>
<dbReference type="VEuPathDB" id="FungiDB:AB675_9862"/>
<gene>
    <name evidence="10" type="ORF">AB675_9862</name>
</gene>
<keyword evidence="4" id="KW-1134">Transmembrane beta strand</keyword>
<dbReference type="EMBL" id="LFJN01000007">
    <property type="protein sequence ID" value="KPI42252.1"/>
    <property type="molecule type" value="Genomic_DNA"/>
</dbReference>
<sequence length="365" mass="39555">MAAVTAPAPLELGVVEEKGSSLSFLTDNAITATINETYASLAAKRKAMGLTNPGTVEGISREVQRDVLLTNHMFSGLRCDVQKLFSLNPLFRLQHGFAMGSQALPPWQLMCIYGTNRVFMQGAYSGDGSVTAWGNLRWTDRFVTKTQAQIDPRQSQTMVQFDNEYTGEDFSLSVKAITPGIMEGGLTGIFIGQYLQSITPKLALGIEGVFQRATLGTKPETAASYCARYKTDDWIASGQILAAGQVNASYWRKLTDKVEAGVDCNLQFMPGMGSAMFGGPSREGSTTLGLKYNFQASVYRAQVDSAGKLGVVLERRVAPPVTLTFAAEIDQVKNTHKLGLAVSIDGAPEELEEISQRIEPAQPPY</sequence>
<dbReference type="Proteomes" id="UP000038010">
    <property type="component" value="Unassembled WGS sequence"/>
</dbReference>
<keyword evidence="5" id="KW-0812">Transmembrane</keyword>
<dbReference type="GeneID" id="28742314"/>
<evidence type="ECO:0000256" key="5">
    <source>
        <dbReference type="ARBA" id="ARBA00022692"/>
    </source>
</evidence>
<dbReference type="OrthoDB" id="19656at2759"/>
<evidence type="ECO:0000256" key="4">
    <source>
        <dbReference type="ARBA" id="ARBA00022452"/>
    </source>
</evidence>
<comment type="subcellular location">
    <subcellularLocation>
        <location evidence="1">Mitochondrion outer membrane</location>
        <topology evidence="1">Multi-pass membrane protein</topology>
    </subcellularLocation>
</comment>
<reference evidence="10 11" key="1">
    <citation type="submission" date="2015-06" db="EMBL/GenBank/DDBJ databases">
        <title>Draft genome of the ant-associated black yeast Phialophora attae CBS 131958.</title>
        <authorList>
            <person name="Moreno L.F."/>
            <person name="Stielow B.J."/>
            <person name="de Hoog S."/>
            <person name="Vicente V.A."/>
            <person name="Weiss V.A."/>
            <person name="de Vries M."/>
            <person name="Cruz L.M."/>
            <person name="Souza E.M."/>
        </authorList>
    </citation>
    <scope>NUCLEOTIDE SEQUENCE [LARGE SCALE GENOMIC DNA]</scope>
    <source>
        <strain evidence="10 11">CBS 131958</strain>
    </source>
</reference>
<dbReference type="GO" id="GO:0008320">
    <property type="term" value="F:protein transmembrane transporter activity"/>
    <property type="evidence" value="ECO:0007669"/>
    <property type="project" value="InterPro"/>
</dbReference>
<accession>A0A0N1P0L7</accession>
<evidence type="ECO:0000313" key="11">
    <source>
        <dbReference type="Proteomes" id="UP000038010"/>
    </source>
</evidence>
<proteinExistence type="inferred from homology"/>
<keyword evidence="11" id="KW-1185">Reference proteome</keyword>
<dbReference type="AlphaFoldDB" id="A0A0N1P0L7"/>
<evidence type="ECO:0000256" key="8">
    <source>
        <dbReference type="ARBA" id="ARBA00023128"/>
    </source>
</evidence>
<keyword evidence="8" id="KW-0496">Mitochondrion</keyword>
<evidence type="ECO:0000256" key="1">
    <source>
        <dbReference type="ARBA" id="ARBA00004374"/>
    </source>
</evidence>
<dbReference type="PANTHER" id="PTHR10802">
    <property type="entry name" value="MITOCHONDRIAL IMPORT RECEPTOR SUBUNIT TOM40"/>
    <property type="match status" value="1"/>
</dbReference>
<evidence type="ECO:0000313" key="10">
    <source>
        <dbReference type="EMBL" id="KPI42252.1"/>
    </source>
</evidence>
<evidence type="ECO:0000256" key="7">
    <source>
        <dbReference type="ARBA" id="ARBA00022927"/>
    </source>
</evidence>
<dbReference type="InterPro" id="IPR037930">
    <property type="entry name" value="Tom40"/>
</dbReference>
<dbReference type="InterPro" id="IPR023614">
    <property type="entry name" value="Porin_dom_sf"/>
</dbReference>
<organism evidence="10 11">
    <name type="scientific">Cyphellophora attinorum</name>
    <dbReference type="NCBI Taxonomy" id="1664694"/>
    <lineage>
        <taxon>Eukaryota</taxon>
        <taxon>Fungi</taxon>
        <taxon>Dikarya</taxon>
        <taxon>Ascomycota</taxon>
        <taxon>Pezizomycotina</taxon>
        <taxon>Eurotiomycetes</taxon>
        <taxon>Chaetothyriomycetidae</taxon>
        <taxon>Chaetothyriales</taxon>
        <taxon>Cyphellophoraceae</taxon>
        <taxon>Cyphellophora</taxon>
    </lineage>
</organism>
<keyword evidence="7" id="KW-0653">Protein transport</keyword>
<comment type="similarity">
    <text evidence="2">Belongs to the Tom40 family.</text>
</comment>
<dbReference type="GO" id="GO:0030150">
    <property type="term" value="P:protein import into mitochondrial matrix"/>
    <property type="evidence" value="ECO:0007669"/>
    <property type="project" value="InterPro"/>
</dbReference>
<name>A0A0N1P0L7_9EURO</name>
<dbReference type="Pfam" id="PF01459">
    <property type="entry name" value="Porin_3"/>
    <property type="match status" value="1"/>
</dbReference>
<evidence type="ECO:0000256" key="6">
    <source>
        <dbReference type="ARBA" id="ARBA00022787"/>
    </source>
</evidence>
<dbReference type="Gene3D" id="2.40.160.10">
    <property type="entry name" value="Porin"/>
    <property type="match status" value="1"/>
</dbReference>
<keyword evidence="6" id="KW-1000">Mitochondrion outer membrane</keyword>
<dbReference type="RefSeq" id="XP_018002215.1">
    <property type="nucleotide sequence ID" value="XM_018150434.1"/>
</dbReference>
<dbReference type="STRING" id="1664694.A0A0N1P0L7"/>
<dbReference type="GO" id="GO:0005741">
    <property type="term" value="C:mitochondrial outer membrane"/>
    <property type="evidence" value="ECO:0007669"/>
    <property type="project" value="UniProtKB-SubCell"/>
</dbReference>
<protein>
    <submittedName>
        <fullName evidence="10">Mitochondrial import receptor subunit tom40</fullName>
    </submittedName>
</protein>
<comment type="caution">
    <text evidence="10">The sequence shown here is derived from an EMBL/GenBank/DDBJ whole genome shotgun (WGS) entry which is preliminary data.</text>
</comment>
<evidence type="ECO:0000256" key="9">
    <source>
        <dbReference type="ARBA" id="ARBA00023136"/>
    </source>
</evidence>
<evidence type="ECO:0000256" key="3">
    <source>
        <dbReference type="ARBA" id="ARBA00022448"/>
    </source>
</evidence>